<proteinExistence type="predicted"/>
<name>A0A6B9JBE3_9CAUD</name>
<protein>
    <submittedName>
        <fullName evidence="1">Uncharacterized protein</fullName>
    </submittedName>
</protein>
<evidence type="ECO:0000313" key="1">
    <source>
        <dbReference type="EMBL" id="QGZ16366.1"/>
    </source>
</evidence>
<organism evidence="1 2">
    <name type="scientific">Erwinia phage Hena1</name>
    <dbReference type="NCBI Taxonomy" id="2678601"/>
    <lineage>
        <taxon>Viruses</taxon>
        <taxon>Duplodnaviria</taxon>
        <taxon>Heunggongvirae</taxon>
        <taxon>Uroviricota</taxon>
        <taxon>Caudoviricetes</taxon>
        <taxon>Vequintavirinae</taxon>
        <taxon>Henunavirus</taxon>
        <taxon>Henunavirus hena1</taxon>
    </lineage>
</organism>
<dbReference type="Proteomes" id="UP000433183">
    <property type="component" value="Segment"/>
</dbReference>
<evidence type="ECO:0000313" key="2">
    <source>
        <dbReference type="Proteomes" id="UP000433183"/>
    </source>
</evidence>
<dbReference type="EMBL" id="MN732867">
    <property type="protein sequence ID" value="QGZ16366.1"/>
    <property type="molecule type" value="Genomic_DNA"/>
</dbReference>
<sequence length="69" mass="7512">MITLEIGMVAHAKKLDLHDSNGNVFSFSAPGRGEKFSVLLLGAEDPKSLERISAQEFLIKAGWTPPETN</sequence>
<reference evidence="1 2" key="1">
    <citation type="submission" date="2019-11" db="EMBL/GenBank/DDBJ databases">
        <title>Characterization of a new Erwinia amylovora bacteriophage.</title>
        <authorList>
            <person name="Valentovich L.N."/>
            <person name="Akhremchuk A.E."/>
            <person name="Besarab N.V."/>
            <person name="Lagonenko A.L."/>
        </authorList>
    </citation>
    <scope>NUCLEOTIDE SEQUENCE [LARGE SCALE GENOMIC DNA]</scope>
</reference>
<keyword evidence="2" id="KW-1185">Reference proteome</keyword>
<gene>
    <name evidence="1" type="ORF">Hena1_02160</name>
</gene>
<accession>A0A6B9JBE3</accession>